<proteinExistence type="predicted"/>
<protein>
    <submittedName>
        <fullName evidence="2">Unannotated protein</fullName>
    </submittedName>
</protein>
<reference evidence="2" key="1">
    <citation type="submission" date="2020-05" db="EMBL/GenBank/DDBJ databases">
        <authorList>
            <person name="Chiriac C."/>
            <person name="Salcher M."/>
            <person name="Ghai R."/>
            <person name="Kavagutti S V."/>
        </authorList>
    </citation>
    <scope>NUCLEOTIDE SEQUENCE</scope>
</reference>
<feature type="compositionally biased region" description="Polar residues" evidence="1">
    <location>
        <begin position="13"/>
        <end position="23"/>
    </location>
</feature>
<dbReference type="AlphaFoldDB" id="A0A6J6F059"/>
<dbReference type="EMBL" id="CAEZTS010000060">
    <property type="protein sequence ID" value="CAB4578278.1"/>
    <property type="molecule type" value="Genomic_DNA"/>
</dbReference>
<evidence type="ECO:0000256" key="1">
    <source>
        <dbReference type="SAM" id="MobiDB-lite"/>
    </source>
</evidence>
<name>A0A6J6F059_9ZZZZ</name>
<gene>
    <name evidence="2" type="ORF">UFOPK1722_00823</name>
</gene>
<organism evidence="2">
    <name type="scientific">freshwater metagenome</name>
    <dbReference type="NCBI Taxonomy" id="449393"/>
    <lineage>
        <taxon>unclassified sequences</taxon>
        <taxon>metagenomes</taxon>
        <taxon>ecological metagenomes</taxon>
    </lineage>
</organism>
<feature type="region of interest" description="Disordered" evidence="1">
    <location>
        <begin position="1"/>
        <end position="45"/>
    </location>
</feature>
<accession>A0A6J6F059</accession>
<sequence length="67" mass="6466">MKVGGRSTVAMPRTTSTVATKSVGNADRSPAAVSPSGRPSANAASTCGATAGLNSMRLIGTSCAPAT</sequence>
<evidence type="ECO:0000313" key="2">
    <source>
        <dbReference type="EMBL" id="CAB4578278.1"/>
    </source>
</evidence>